<evidence type="ECO:0000256" key="2">
    <source>
        <dbReference type="ARBA" id="ARBA00013846"/>
    </source>
</evidence>
<keyword evidence="4" id="KW-1185">Reference proteome</keyword>
<accession>A0A087UPY8</accession>
<evidence type="ECO:0000313" key="3">
    <source>
        <dbReference type="EMBL" id="KFM79427.1"/>
    </source>
</evidence>
<dbReference type="PANTHER" id="PTHR31716:SF1">
    <property type="entry name" value="PROTEIN FMC1 HOMOLOG"/>
    <property type="match status" value="1"/>
</dbReference>
<dbReference type="InterPro" id="IPR037667">
    <property type="entry name" value="FMC1_homologue"/>
</dbReference>
<dbReference type="AlphaFoldDB" id="A0A087UPY8"/>
<evidence type="ECO:0000313" key="4">
    <source>
        <dbReference type="Proteomes" id="UP000054359"/>
    </source>
</evidence>
<organism evidence="3 4">
    <name type="scientific">Stegodyphus mimosarum</name>
    <name type="common">African social velvet spider</name>
    <dbReference type="NCBI Taxonomy" id="407821"/>
    <lineage>
        <taxon>Eukaryota</taxon>
        <taxon>Metazoa</taxon>
        <taxon>Ecdysozoa</taxon>
        <taxon>Arthropoda</taxon>
        <taxon>Chelicerata</taxon>
        <taxon>Arachnida</taxon>
        <taxon>Araneae</taxon>
        <taxon>Araneomorphae</taxon>
        <taxon>Entelegynae</taxon>
        <taxon>Eresoidea</taxon>
        <taxon>Eresidae</taxon>
        <taxon>Stegodyphus</taxon>
    </lineage>
</organism>
<feature type="non-terminal residue" evidence="3">
    <location>
        <position position="105"/>
    </location>
</feature>
<dbReference type="STRING" id="407821.A0A087UPY8"/>
<sequence length="105" mass="12246">MNANKTSVLRGIARELRKANPKLKPVSETSAFLFLINEYRIHQLTEKRTCKSPEELYSMGKTYLCYLQSLRKNQELLSQYYSKGERSVQETANLLGFRLPENEEI</sequence>
<reference evidence="3 4" key="1">
    <citation type="submission" date="2013-11" db="EMBL/GenBank/DDBJ databases">
        <title>Genome sequencing of Stegodyphus mimosarum.</title>
        <authorList>
            <person name="Bechsgaard J."/>
        </authorList>
    </citation>
    <scope>NUCLEOTIDE SEQUENCE [LARGE SCALE GENOMIC DNA]</scope>
</reference>
<dbReference type="EMBL" id="KK120941">
    <property type="protein sequence ID" value="KFM79427.1"/>
    <property type="molecule type" value="Genomic_DNA"/>
</dbReference>
<dbReference type="Proteomes" id="UP000054359">
    <property type="component" value="Unassembled WGS sequence"/>
</dbReference>
<gene>
    <name evidence="3" type="ORF">X975_04457</name>
</gene>
<evidence type="ECO:0000256" key="1">
    <source>
        <dbReference type="ARBA" id="ARBA00009058"/>
    </source>
</evidence>
<dbReference type="PANTHER" id="PTHR31716">
    <property type="entry name" value="PROTEIN FMC1 HOMOLOG"/>
    <property type="match status" value="1"/>
</dbReference>
<dbReference type="OMA" id="HHASLTY"/>
<protein>
    <recommendedName>
        <fullName evidence="2">Protein FMC1 homolog</fullName>
    </recommendedName>
</protein>
<proteinExistence type="inferred from homology"/>
<dbReference type="CDD" id="cd20271">
    <property type="entry name" value="Complex1_LYR_FMC1"/>
    <property type="match status" value="1"/>
</dbReference>
<name>A0A087UPY8_STEMI</name>
<dbReference type="OrthoDB" id="551431at2759"/>
<dbReference type="GO" id="GO:0005739">
    <property type="term" value="C:mitochondrion"/>
    <property type="evidence" value="ECO:0007669"/>
    <property type="project" value="TreeGrafter"/>
</dbReference>
<comment type="similarity">
    <text evidence="1">Belongs to the FMC1 family.</text>
</comment>